<evidence type="ECO:0000259" key="6">
    <source>
        <dbReference type="PROSITE" id="PS50026"/>
    </source>
</evidence>
<dbReference type="PROSITE" id="PS50026">
    <property type="entry name" value="EGF_3"/>
    <property type="match status" value="1"/>
</dbReference>
<dbReference type="PANTHER" id="PTHR45756:SF1">
    <property type="entry name" value="PROTEIN KINASE DOMAIN CONTAINING PROTEIN"/>
    <property type="match status" value="1"/>
</dbReference>
<feature type="signal peptide" evidence="5">
    <location>
        <begin position="1"/>
        <end position="15"/>
    </location>
</feature>
<dbReference type="GO" id="GO:0005509">
    <property type="term" value="F:calcium ion binding"/>
    <property type="evidence" value="ECO:0007669"/>
    <property type="project" value="InterPro"/>
</dbReference>
<dbReference type="Gene3D" id="2.10.25.10">
    <property type="entry name" value="Laminin"/>
    <property type="match status" value="1"/>
</dbReference>
<dbReference type="InterPro" id="IPR002049">
    <property type="entry name" value="LE_dom"/>
</dbReference>
<evidence type="ECO:0000256" key="2">
    <source>
        <dbReference type="ARBA" id="ARBA00023157"/>
    </source>
</evidence>
<accession>A0A6G0T1A9</accession>
<feature type="chain" id="PRO_5026044837" description="EGF-like domain-containing protein" evidence="5">
    <location>
        <begin position="16"/>
        <end position="381"/>
    </location>
</feature>
<keyword evidence="4" id="KW-0812">Transmembrane</keyword>
<dbReference type="InterPro" id="IPR053215">
    <property type="entry name" value="TKL_Ser/Thr_kinase"/>
</dbReference>
<reference evidence="7 8" key="1">
    <citation type="submission" date="2019-08" db="EMBL/GenBank/DDBJ databases">
        <title>The genome of the soybean aphid Biotype 1, its phylome, world population structure and adaptation to the North American continent.</title>
        <authorList>
            <person name="Giordano R."/>
            <person name="Donthu R.K."/>
            <person name="Hernandez A.G."/>
            <person name="Wright C.L."/>
            <person name="Zimin A.V."/>
        </authorList>
    </citation>
    <scope>NUCLEOTIDE SEQUENCE [LARGE SCALE GENOMIC DNA]</scope>
    <source>
        <tissue evidence="7">Whole aphids</tissue>
    </source>
</reference>
<comment type="caution">
    <text evidence="7">The sequence shown here is derived from an EMBL/GenBank/DDBJ whole genome shotgun (WGS) entry which is preliminary data.</text>
</comment>
<feature type="domain" description="EGF-like" evidence="6">
    <location>
        <begin position="140"/>
        <end position="179"/>
    </location>
</feature>
<dbReference type="InterPro" id="IPR018097">
    <property type="entry name" value="EGF_Ca-bd_CS"/>
</dbReference>
<protein>
    <recommendedName>
        <fullName evidence="6">EGF-like domain-containing protein</fullName>
    </recommendedName>
</protein>
<keyword evidence="4" id="KW-1133">Transmembrane helix</keyword>
<dbReference type="GO" id="GO:0048731">
    <property type="term" value="P:system development"/>
    <property type="evidence" value="ECO:0007669"/>
    <property type="project" value="UniProtKB-ARBA"/>
</dbReference>
<dbReference type="SMART" id="SM00180">
    <property type="entry name" value="EGF_Lam"/>
    <property type="match status" value="1"/>
</dbReference>
<dbReference type="AlphaFoldDB" id="A0A6G0T1A9"/>
<dbReference type="InterPro" id="IPR009030">
    <property type="entry name" value="Growth_fac_rcpt_cys_sf"/>
</dbReference>
<dbReference type="OrthoDB" id="19903at2759"/>
<dbReference type="Gene3D" id="2.10.220.10">
    <property type="entry name" value="Hormone Receptor, Insulin-like Growth Factor Receptor 1, Chain A, domain 2"/>
    <property type="match status" value="1"/>
</dbReference>
<dbReference type="Proteomes" id="UP000475862">
    <property type="component" value="Unassembled WGS sequence"/>
</dbReference>
<keyword evidence="8" id="KW-1185">Reference proteome</keyword>
<proteinExistence type="predicted"/>
<dbReference type="CDD" id="cd00055">
    <property type="entry name" value="EGF_Lam"/>
    <property type="match status" value="1"/>
</dbReference>
<evidence type="ECO:0000313" key="8">
    <source>
        <dbReference type="Proteomes" id="UP000475862"/>
    </source>
</evidence>
<dbReference type="PANTHER" id="PTHR45756">
    <property type="entry name" value="PALMITOYLTRANSFERASE"/>
    <property type="match status" value="1"/>
</dbReference>
<dbReference type="EMBL" id="VYZN01000072">
    <property type="protein sequence ID" value="KAE9524135.1"/>
    <property type="molecule type" value="Genomic_DNA"/>
</dbReference>
<dbReference type="PROSITE" id="PS01187">
    <property type="entry name" value="EGF_CA"/>
    <property type="match status" value="1"/>
</dbReference>
<feature type="disulfide bond" evidence="3">
    <location>
        <begin position="169"/>
        <end position="178"/>
    </location>
</feature>
<feature type="transmembrane region" description="Helical" evidence="4">
    <location>
        <begin position="357"/>
        <end position="376"/>
    </location>
</feature>
<evidence type="ECO:0000256" key="3">
    <source>
        <dbReference type="PROSITE-ProRule" id="PRU00076"/>
    </source>
</evidence>
<sequence>MLLLLMLPIVQLIHGLDVSKFVPKVSADNSPCKSCKILVQSFEKGLERTKNGHFGGGNTAWEEKNLLTYSKSEIRFVEIHDSLCTELSQDQDMCFHLSSEHEHHLKEWWTDGRQEDLYQWFCVDKLKVCCPPKHYGPECLPCTGYPNVCNSHGTCKGDGTRKGNGSCKCKNGYEGTNCDHCADNYFVILKNNTFTCEKCHKSCKDSCKTSGPKGCNECKDGWVYMGEGEGCVDVDECLEQDVCTSQQFCVNNDGSYSCLSCDPSCTDCYGDGNDMCYNCASGYIMKDRKCIDANESYEVEEKTDGQCYLNVYKMIPTPIRIFSIMDTKWKSSDQSRYLTYGGLGVATIIIFRMNTTLASIVGAFIAVYIMVAEYIMNELYK</sequence>
<evidence type="ECO:0000313" key="7">
    <source>
        <dbReference type="EMBL" id="KAE9524135.1"/>
    </source>
</evidence>
<dbReference type="Pfam" id="PF00053">
    <property type="entry name" value="EGF_laminin"/>
    <property type="match status" value="1"/>
</dbReference>
<organism evidence="7 8">
    <name type="scientific">Aphis glycines</name>
    <name type="common">Soybean aphid</name>
    <dbReference type="NCBI Taxonomy" id="307491"/>
    <lineage>
        <taxon>Eukaryota</taxon>
        <taxon>Metazoa</taxon>
        <taxon>Ecdysozoa</taxon>
        <taxon>Arthropoda</taxon>
        <taxon>Hexapoda</taxon>
        <taxon>Insecta</taxon>
        <taxon>Pterygota</taxon>
        <taxon>Neoptera</taxon>
        <taxon>Paraneoptera</taxon>
        <taxon>Hemiptera</taxon>
        <taxon>Sternorrhyncha</taxon>
        <taxon>Aphidomorpha</taxon>
        <taxon>Aphidoidea</taxon>
        <taxon>Aphididae</taxon>
        <taxon>Aphidini</taxon>
        <taxon>Aphis</taxon>
        <taxon>Aphis</taxon>
    </lineage>
</organism>
<dbReference type="CDD" id="cd00054">
    <property type="entry name" value="EGF_CA"/>
    <property type="match status" value="1"/>
</dbReference>
<keyword evidence="5" id="KW-0732">Signal</keyword>
<evidence type="ECO:0000256" key="4">
    <source>
        <dbReference type="SAM" id="Phobius"/>
    </source>
</evidence>
<gene>
    <name evidence="7" type="ORF">AGLY_015500</name>
</gene>
<evidence type="ECO:0000256" key="1">
    <source>
        <dbReference type="ARBA" id="ARBA00022536"/>
    </source>
</evidence>
<dbReference type="CDD" id="cd00064">
    <property type="entry name" value="FU"/>
    <property type="match status" value="1"/>
</dbReference>
<dbReference type="SUPFAM" id="SSF57184">
    <property type="entry name" value="Growth factor receptor domain"/>
    <property type="match status" value="1"/>
</dbReference>
<dbReference type="InterPro" id="IPR006212">
    <property type="entry name" value="Furin_repeat"/>
</dbReference>
<dbReference type="InterPro" id="IPR000742">
    <property type="entry name" value="EGF"/>
</dbReference>
<evidence type="ECO:0000256" key="5">
    <source>
        <dbReference type="SAM" id="SignalP"/>
    </source>
</evidence>
<dbReference type="PROSITE" id="PS01248">
    <property type="entry name" value="EGF_LAM_1"/>
    <property type="match status" value="1"/>
</dbReference>
<comment type="caution">
    <text evidence="3">Lacks conserved residue(s) required for the propagation of feature annotation.</text>
</comment>
<dbReference type="SMART" id="SM00261">
    <property type="entry name" value="FU"/>
    <property type="match status" value="2"/>
</dbReference>
<keyword evidence="2 3" id="KW-1015">Disulfide bond</keyword>
<dbReference type="GO" id="GO:0048513">
    <property type="term" value="P:animal organ development"/>
    <property type="evidence" value="ECO:0007669"/>
    <property type="project" value="UniProtKB-ARBA"/>
</dbReference>
<keyword evidence="1 3" id="KW-0245">EGF-like domain</keyword>
<name>A0A6G0T1A9_APHGL</name>
<keyword evidence="4" id="KW-0472">Membrane</keyword>
<dbReference type="PROSITE" id="PS00022">
    <property type="entry name" value="EGF_1"/>
    <property type="match status" value="1"/>
</dbReference>